<sequence length="530" mass="57949">MIPPRSFIRRCQEAGGRYKVADSTGAELSGRKLLLGALLFRKLLRSNALAPDEKQVGILLPPAAGAAVTNAALALDQRVAVNLNYTLSDDVINHCIREAGIKHVITSRAFMLKRPVKFEAEAVYLEDLRKQASKLDQALALAKSYLPAPLLERKLGLHKVSDDELLTIIFTSGSTGQPKGVMLSHGNIAANIKSIEQLVELHDDDTMLGVLPFFHAFGYTATLWWPLCLNTRAAYHYNPLDARTVGKLCQKYHGTLLVATPTFLRSYLKRCTKEQLGTLDVAIVGAEKLPADLRTAFTEKFGVEPSEGYGATELAPIASCNIPDGRALDKSRSATRHGTVGPPLPGQHAKVVDPDDGHDLETDQEGLLLISGGNVMKGYWHQPEKTGEVIRDGWYMTGDMARIDADGFIHITGRQSRFSKIGGEMVPHIRIEEELHAILGDEESESATVAVTAVPDEKKGERIIVLHAPLQKSTEEILASLNERGLPNLWLPDRDAFCEVEEIPVLGSGKLDLRAVKELALNRYAAPSKS</sequence>
<dbReference type="InterPro" id="IPR045851">
    <property type="entry name" value="AMP-bd_C_sf"/>
</dbReference>
<dbReference type="PANTHER" id="PTHR43767">
    <property type="entry name" value="LONG-CHAIN-FATTY-ACID--COA LIGASE"/>
    <property type="match status" value="1"/>
</dbReference>
<dbReference type="InterPro" id="IPR042099">
    <property type="entry name" value="ANL_N_sf"/>
</dbReference>
<gene>
    <name evidence="2" type="primary">aas</name>
    <name evidence="2" type="ORF">V22_27180</name>
</gene>
<proteinExistence type="predicted"/>
<feature type="domain" description="AMP-dependent synthetase/ligase" evidence="1">
    <location>
        <begin position="10"/>
        <end position="380"/>
    </location>
</feature>
<organism evidence="2 3">
    <name type="scientific">Calycomorphotria hydatis</name>
    <dbReference type="NCBI Taxonomy" id="2528027"/>
    <lineage>
        <taxon>Bacteria</taxon>
        <taxon>Pseudomonadati</taxon>
        <taxon>Planctomycetota</taxon>
        <taxon>Planctomycetia</taxon>
        <taxon>Planctomycetales</taxon>
        <taxon>Planctomycetaceae</taxon>
        <taxon>Calycomorphotria</taxon>
    </lineage>
</organism>
<keyword evidence="3" id="KW-1185">Reference proteome</keyword>
<dbReference type="PANTHER" id="PTHR43767:SF1">
    <property type="entry name" value="NONRIBOSOMAL PEPTIDE SYNTHASE PES1 (EUROFUNG)-RELATED"/>
    <property type="match status" value="1"/>
</dbReference>
<dbReference type="SUPFAM" id="SSF56801">
    <property type="entry name" value="Acetyl-CoA synthetase-like"/>
    <property type="match status" value="1"/>
</dbReference>
<accession>A0A517TAS0</accession>
<protein>
    <submittedName>
        <fullName evidence="2">Bifunctional protein Aas</fullName>
    </submittedName>
</protein>
<dbReference type="Gene3D" id="3.30.300.30">
    <property type="match status" value="1"/>
</dbReference>
<dbReference type="Proteomes" id="UP000319976">
    <property type="component" value="Chromosome"/>
</dbReference>
<dbReference type="PROSITE" id="PS00455">
    <property type="entry name" value="AMP_BINDING"/>
    <property type="match status" value="1"/>
</dbReference>
<dbReference type="EMBL" id="CP036316">
    <property type="protein sequence ID" value="QDT65465.1"/>
    <property type="molecule type" value="Genomic_DNA"/>
</dbReference>
<dbReference type="OrthoDB" id="9757771at2"/>
<dbReference type="AlphaFoldDB" id="A0A517TAS0"/>
<dbReference type="Gene3D" id="3.40.50.12780">
    <property type="entry name" value="N-terminal domain of ligase-like"/>
    <property type="match status" value="1"/>
</dbReference>
<name>A0A517TAS0_9PLAN</name>
<dbReference type="GO" id="GO:0016878">
    <property type="term" value="F:acid-thiol ligase activity"/>
    <property type="evidence" value="ECO:0007669"/>
    <property type="project" value="UniProtKB-ARBA"/>
</dbReference>
<dbReference type="InterPro" id="IPR050237">
    <property type="entry name" value="ATP-dep_AMP-bd_enzyme"/>
</dbReference>
<evidence type="ECO:0000313" key="3">
    <source>
        <dbReference type="Proteomes" id="UP000319976"/>
    </source>
</evidence>
<dbReference type="KEGG" id="chya:V22_27180"/>
<evidence type="ECO:0000313" key="2">
    <source>
        <dbReference type="EMBL" id="QDT65465.1"/>
    </source>
</evidence>
<dbReference type="InterPro" id="IPR020845">
    <property type="entry name" value="AMP-binding_CS"/>
</dbReference>
<dbReference type="RefSeq" id="WP_145263489.1">
    <property type="nucleotide sequence ID" value="NZ_CP036316.1"/>
</dbReference>
<dbReference type="Pfam" id="PF00501">
    <property type="entry name" value="AMP-binding"/>
    <property type="match status" value="1"/>
</dbReference>
<reference evidence="2 3" key="1">
    <citation type="submission" date="2019-02" db="EMBL/GenBank/DDBJ databases">
        <title>Deep-cultivation of Planctomycetes and their phenomic and genomic characterization uncovers novel biology.</title>
        <authorList>
            <person name="Wiegand S."/>
            <person name="Jogler M."/>
            <person name="Boedeker C."/>
            <person name="Pinto D."/>
            <person name="Vollmers J."/>
            <person name="Rivas-Marin E."/>
            <person name="Kohn T."/>
            <person name="Peeters S.H."/>
            <person name="Heuer A."/>
            <person name="Rast P."/>
            <person name="Oberbeckmann S."/>
            <person name="Bunk B."/>
            <person name="Jeske O."/>
            <person name="Meyerdierks A."/>
            <person name="Storesund J.E."/>
            <person name="Kallscheuer N."/>
            <person name="Luecker S."/>
            <person name="Lage O.M."/>
            <person name="Pohl T."/>
            <person name="Merkel B.J."/>
            <person name="Hornburger P."/>
            <person name="Mueller R.-W."/>
            <person name="Bruemmer F."/>
            <person name="Labrenz M."/>
            <person name="Spormann A.M."/>
            <person name="Op den Camp H."/>
            <person name="Overmann J."/>
            <person name="Amann R."/>
            <person name="Jetten M.S.M."/>
            <person name="Mascher T."/>
            <person name="Medema M.H."/>
            <person name="Devos D.P."/>
            <person name="Kaster A.-K."/>
            <person name="Ovreas L."/>
            <person name="Rohde M."/>
            <person name="Galperin M.Y."/>
            <person name="Jogler C."/>
        </authorList>
    </citation>
    <scope>NUCLEOTIDE SEQUENCE [LARGE SCALE GENOMIC DNA]</scope>
    <source>
        <strain evidence="2 3">V22</strain>
    </source>
</reference>
<evidence type="ECO:0000259" key="1">
    <source>
        <dbReference type="Pfam" id="PF00501"/>
    </source>
</evidence>
<dbReference type="InterPro" id="IPR000873">
    <property type="entry name" value="AMP-dep_synth/lig_dom"/>
</dbReference>